<evidence type="ECO:0000256" key="1">
    <source>
        <dbReference type="SAM" id="MobiDB-lite"/>
    </source>
</evidence>
<dbReference type="AlphaFoldDB" id="A0A5F7ZEA6"/>
<dbReference type="VEuPathDB" id="HostDB:ENSMMUG00000052343"/>
<sequence length="155" mass="16876">MPGLCVTLAPLSPWRVDSRPASLAALWSPCRAYPLLYLTGFSQQFTARAHSWEPLPTPAPNQPPTLPAGRPPQLASTGASFRSQLLLGVKNFSSFFFFFLRQSLALSPRLECGGRISAHCKLRLPGSRHSPASASRVAGTIGARHLARLVFCIFF</sequence>
<protein>
    <submittedName>
        <fullName evidence="2">Uncharacterized protein</fullName>
    </submittedName>
</protein>
<dbReference type="STRING" id="9544.ENSMMUP00000063917"/>
<dbReference type="GeneTree" id="ENSGT00940000163505"/>
<dbReference type="Ensembl" id="ENSMMUT00000099493.1">
    <property type="protein sequence ID" value="ENSMMUP00000063917.1"/>
    <property type="gene ID" value="ENSMMUG00000052343.1"/>
</dbReference>
<dbReference type="InParanoid" id="A0A5F7ZEA6"/>
<keyword evidence="3" id="KW-1185">Reference proteome</keyword>
<dbReference type="PANTHER" id="PTHR12138:SF75">
    <property type="entry name" value="SECRETED PROTEIN"/>
    <property type="match status" value="1"/>
</dbReference>
<dbReference type="PaxDb" id="9544-ENSMMUP00000034512"/>
<evidence type="ECO:0000313" key="2">
    <source>
        <dbReference type="Ensembl" id="ENSMMUP00000063917.1"/>
    </source>
</evidence>
<reference evidence="2" key="4">
    <citation type="submission" date="2025-09" db="UniProtKB">
        <authorList>
            <consortium name="Ensembl"/>
        </authorList>
    </citation>
    <scope>IDENTIFICATION</scope>
    <source>
        <strain evidence="2">17573</strain>
    </source>
</reference>
<reference evidence="3" key="1">
    <citation type="journal article" date="2007" name="Science">
        <title>Evolutionary and biomedical insights from the rhesus macaque genome.</title>
        <authorList>
            <person name="Gibbs R.A."/>
            <person name="Rogers J."/>
            <person name="Katze M.G."/>
            <person name="Bumgarner R."/>
            <person name="Weinstock G.M."/>
            <person name="Mardis E.R."/>
            <person name="Remington K.A."/>
            <person name="Strausberg R.L."/>
            <person name="Venter J.C."/>
            <person name="Wilson R.K."/>
            <person name="Batzer M.A."/>
            <person name="Bustamante C.D."/>
            <person name="Eichler E.E."/>
            <person name="Hahn M.W."/>
            <person name="Hardison R.C."/>
            <person name="Makova K.D."/>
            <person name="Miller W."/>
            <person name="Milosavljevic A."/>
            <person name="Palermo R.E."/>
            <person name="Siepel A."/>
            <person name="Sikela J.M."/>
            <person name="Attaway T."/>
            <person name="Bell S."/>
            <person name="Bernard K.E."/>
            <person name="Buhay C.J."/>
            <person name="Chandrabose M.N."/>
            <person name="Dao M."/>
            <person name="Davis C."/>
            <person name="Delehaunty K.D."/>
            <person name="Ding Y."/>
            <person name="Dinh H.H."/>
            <person name="Dugan-Rocha S."/>
            <person name="Fulton L.A."/>
            <person name="Gabisi R.A."/>
            <person name="Garner T.T."/>
            <person name="Godfrey J."/>
            <person name="Hawes A.C."/>
            <person name="Hernandez J."/>
            <person name="Hines S."/>
            <person name="Holder M."/>
            <person name="Hume J."/>
            <person name="Jhangiani S.N."/>
            <person name="Joshi V."/>
            <person name="Khan Z.M."/>
            <person name="Kirkness E.F."/>
            <person name="Cree A."/>
            <person name="Fowler R.G."/>
            <person name="Lee S."/>
            <person name="Lewis L.R."/>
            <person name="Li Z."/>
            <person name="Liu Y.-S."/>
            <person name="Moore S.M."/>
            <person name="Muzny D."/>
            <person name="Nazareth L.V."/>
            <person name="Ngo D.N."/>
            <person name="Okwuonu G.O."/>
            <person name="Pai G."/>
            <person name="Parker D."/>
            <person name="Paul H.A."/>
            <person name="Pfannkoch C."/>
            <person name="Pohl C.S."/>
            <person name="Rogers Y.-H.C."/>
            <person name="Ruiz S.J."/>
            <person name="Sabo A."/>
            <person name="Santibanez J."/>
            <person name="Schneider B.W."/>
            <person name="Smith S.M."/>
            <person name="Sodergren E."/>
            <person name="Svatek A.F."/>
            <person name="Utterback T.R."/>
            <person name="Vattathil S."/>
            <person name="Warren W."/>
            <person name="White C.S."/>
            <person name="Chinwalla A.T."/>
            <person name="Feng Y."/>
            <person name="Halpern A.L."/>
            <person name="Hillier L.W."/>
            <person name="Huang X."/>
            <person name="Minx P."/>
            <person name="Nelson J.O."/>
            <person name="Pepin K.H."/>
            <person name="Qin X."/>
            <person name="Sutton G.G."/>
            <person name="Venter E."/>
            <person name="Walenz B.P."/>
            <person name="Wallis J.W."/>
            <person name="Worley K.C."/>
            <person name="Yang S.-P."/>
            <person name="Jones S.M."/>
            <person name="Marra M.A."/>
            <person name="Rocchi M."/>
            <person name="Schein J.E."/>
            <person name="Baertsch R."/>
            <person name="Clarke L."/>
            <person name="Csuros M."/>
            <person name="Glasscock J."/>
            <person name="Harris R.A."/>
            <person name="Havlak P."/>
            <person name="Jackson A.R."/>
            <person name="Jiang H."/>
            <person name="Liu Y."/>
            <person name="Messina D.N."/>
            <person name="Shen Y."/>
            <person name="Song H.X.-Z."/>
            <person name="Wylie T."/>
            <person name="Zhang L."/>
            <person name="Birney E."/>
            <person name="Han K."/>
            <person name="Konkel M.K."/>
            <person name="Lee J."/>
            <person name="Smit A.F.A."/>
            <person name="Ullmer B."/>
            <person name="Wang H."/>
            <person name="Xing J."/>
            <person name="Burhans R."/>
            <person name="Cheng Z."/>
            <person name="Karro J.E."/>
            <person name="Ma J."/>
            <person name="Raney B."/>
            <person name="She X."/>
            <person name="Cox M.J."/>
            <person name="Demuth J.P."/>
            <person name="Dumas L.J."/>
            <person name="Han S.-G."/>
            <person name="Hopkins J."/>
            <person name="Karimpour-Fard A."/>
            <person name="Kim Y.H."/>
            <person name="Pollack J.R."/>
            <person name="Vinar T."/>
            <person name="Addo-Quaye C."/>
            <person name="Degenhardt J."/>
            <person name="Denby A."/>
            <person name="Hubisz M.J."/>
            <person name="Indap A."/>
            <person name="Kosiol C."/>
            <person name="Lahn B.T."/>
            <person name="Lawson H.A."/>
            <person name="Marklein A."/>
            <person name="Nielsen R."/>
            <person name="Vallender E.J."/>
            <person name="Clark A.G."/>
            <person name="Ferguson B."/>
            <person name="Hernandez R.D."/>
            <person name="Hirani K."/>
            <person name="Kehrer-Sawatzki H."/>
            <person name="Kolb J."/>
            <person name="Patil S."/>
            <person name="Pu L.-L."/>
            <person name="Ren Y."/>
            <person name="Smith D.G."/>
            <person name="Wheeler D.A."/>
            <person name="Schenck I."/>
            <person name="Ball E.V."/>
            <person name="Chen R."/>
            <person name="Cooper D.N."/>
            <person name="Giardine B."/>
            <person name="Hsu F."/>
            <person name="Kent W.J."/>
            <person name="Lesk A."/>
            <person name="Nelson D.L."/>
            <person name="O'brien W.E."/>
            <person name="Pruefer K."/>
            <person name="Stenson P.D."/>
            <person name="Wallace J.C."/>
            <person name="Ke H."/>
            <person name="Liu X.-M."/>
            <person name="Wang P."/>
            <person name="Xiang A.P."/>
            <person name="Yang F."/>
            <person name="Barber G.P."/>
            <person name="Haussler D."/>
            <person name="Karolchik D."/>
            <person name="Kern A.D."/>
            <person name="Kuhn R.M."/>
            <person name="Smith K.E."/>
            <person name="Zwieg A.S."/>
        </authorList>
    </citation>
    <scope>NUCLEOTIDE SEQUENCE [LARGE SCALE GENOMIC DNA]</scope>
    <source>
        <strain evidence="3">17573</strain>
    </source>
</reference>
<reference evidence="2" key="3">
    <citation type="submission" date="2025-08" db="UniProtKB">
        <authorList>
            <consortium name="Ensembl"/>
        </authorList>
    </citation>
    <scope>IDENTIFICATION</scope>
    <source>
        <strain evidence="2">17573</strain>
    </source>
</reference>
<feature type="compositionally biased region" description="Pro residues" evidence="1">
    <location>
        <begin position="55"/>
        <end position="70"/>
    </location>
</feature>
<proteinExistence type="predicted"/>
<accession>A0A5F7ZEA6</accession>
<reference evidence="2" key="2">
    <citation type="submission" date="2019-01" db="EMBL/GenBank/DDBJ databases">
        <authorList>
            <person name="Graves T."/>
            <person name="Eichler E.E."/>
            <person name="Wilson R.K."/>
        </authorList>
    </citation>
    <scope>NUCLEOTIDE SEQUENCE [LARGE SCALE GENOMIC DNA]</scope>
    <source>
        <strain evidence="2">17573</strain>
    </source>
</reference>
<organism evidence="2 3">
    <name type="scientific">Macaca mulatta</name>
    <name type="common">Rhesus macaque</name>
    <dbReference type="NCBI Taxonomy" id="9544"/>
    <lineage>
        <taxon>Eukaryota</taxon>
        <taxon>Metazoa</taxon>
        <taxon>Chordata</taxon>
        <taxon>Craniata</taxon>
        <taxon>Vertebrata</taxon>
        <taxon>Euteleostomi</taxon>
        <taxon>Mammalia</taxon>
        <taxon>Eutheria</taxon>
        <taxon>Euarchontoglires</taxon>
        <taxon>Primates</taxon>
        <taxon>Haplorrhini</taxon>
        <taxon>Catarrhini</taxon>
        <taxon>Cercopithecidae</taxon>
        <taxon>Cercopithecinae</taxon>
        <taxon>Macaca</taxon>
    </lineage>
</organism>
<evidence type="ECO:0000313" key="3">
    <source>
        <dbReference type="Proteomes" id="UP000006718"/>
    </source>
</evidence>
<feature type="region of interest" description="Disordered" evidence="1">
    <location>
        <begin position="52"/>
        <end position="75"/>
    </location>
</feature>
<dbReference type="PANTHER" id="PTHR12138">
    <property type="entry name" value="PRIMATE-EXPANDED PROTEIN FAMILY"/>
    <property type="match status" value="1"/>
</dbReference>
<dbReference type="Bgee" id="ENSMMUG00000052343">
    <property type="expression patterns" value="Expressed in hindlimb stylopod muscle and 6 other cell types or tissues"/>
</dbReference>
<name>A0A5F7ZEA6_MACMU</name>
<dbReference type="Proteomes" id="UP000006718">
    <property type="component" value="Chromosome 10"/>
</dbReference>